<dbReference type="Pfam" id="PF02518">
    <property type="entry name" value="HATPase_c"/>
    <property type="match status" value="1"/>
</dbReference>
<feature type="region of interest" description="Disordered" evidence="7">
    <location>
        <begin position="1"/>
        <end position="24"/>
    </location>
</feature>
<keyword evidence="8" id="KW-0472">Membrane</keyword>
<dbReference type="EC" id="2.7.13.3" evidence="2"/>
<feature type="transmembrane region" description="Helical" evidence="8">
    <location>
        <begin position="236"/>
        <end position="256"/>
    </location>
</feature>
<dbReference type="Pfam" id="PF07695">
    <property type="entry name" value="7TMR-DISM_7TM"/>
    <property type="match status" value="1"/>
</dbReference>
<gene>
    <name evidence="10" type="ORF">FGG12_15390</name>
</gene>
<evidence type="ECO:0000256" key="3">
    <source>
        <dbReference type="ARBA" id="ARBA00022679"/>
    </source>
</evidence>
<sequence>MCDASTSSWTSTRRSRPSTWPGNTGCCAMADGAGAPAWQPWRQRWRRRWLPLVLAMLLAGSLHGALAQALPWHITSAQLRITPGGTLDRLPPQLALPATGEGWQDTPLPMVVPRHVTPDEVGSGHIETVWVKLALPAASAAAATSEPLYLYAPRWQTVGRLTVYADGEQLWQSRGGPVWNGYNYPLWIALGHAPRDIVIRIDVMGQVGAALSSVRIGTREDLFWRFAVRSFLQTQFPYLSSGGLLAVGIFSLLVWLRRRDETRYLLCFLAAGAYFLHTLQYLVGQDPLPIPEAWFSWLAFNSIAWLILACYLFIFRYLGLRYRRLETALYGSVVFLATSTLPLSWLTHVVFLYPLSQLLLVGLNLVVSIAALRAAWRAGSREAMTFSAWNAMSTPIALHDLLLQNYRIDIESIYLLSYLGCVQLLLFMILMYRRYISALDEVAQANANLSLRLAQREAELLESHRQLRDVERRETLTRERQRLLQDMHDGLGSSLISALRMVEKDASGTARADDIAQVLRECIDDLKLTIDSLEPVSTDLLLLLATLRYRLGSRLEAAGISLAWEVDDIPPLQWLGAQSALHILRILQEVFTNVLKHSRATAIRVQTCRDDDAVLVRVHDNGTPFSPAGTPPAHGGRGLANMQRRASALDAAVSWQPDASGTWFTLRLPVAPVTASLDAPGNGLVP</sequence>
<feature type="transmembrane region" description="Helical" evidence="8">
    <location>
        <begin position="327"/>
        <end position="345"/>
    </location>
</feature>
<dbReference type="SMART" id="SM00387">
    <property type="entry name" value="HATPase_c"/>
    <property type="match status" value="1"/>
</dbReference>
<feature type="transmembrane region" description="Helical" evidence="8">
    <location>
        <begin position="49"/>
        <end position="70"/>
    </location>
</feature>
<dbReference type="InterPro" id="IPR011623">
    <property type="entry name" value="7TMR_DISM_rcpt_extracell_dom1"/>
</dbReference>
<dbReference type="Gene3D" id="3.30.565.10">
    <property type="entry name" value="Histidine kinase-like ATPase, C-terminal domain"/>
    <property type="match status" value="1"/>
</dbReference>
<evidence type="ECO:0000256" key="1">
    <source>
        <dbReference type="ARBA" id="ARBA00000085"/>
    </source>
</evidence>
<keyword evidence="3" id="KW-0808">Transferase</keyword>
<dbReference type="CDD" id="cd16917">
    <property type="entry name" value="HATPase_UhpB-NarQ-NarX-like"/>
    <property type="match status" value="1"/>
</dbReference>
<evidence type="ECO:0000256" key="8">
    <source>
        <dbReference type="SAM" id="Phobius"/>
    </source>
</evidence>
<dbReference type="PANTHER" id="PTHR24421:SF10">
    <property type="entry name" value="NITRATE_NITRITE SENSOR PROTEIN NARQ"/>
    <property type="match status" value="1"/>
</dbReference>
<dbReference type="Proteomes" id="UP000318943">
    <property type="component" value="Unassembled WGS sequence"/>
</dbReference>
<evidence type="ECO:0000256" key="5">
    <source>
        <dbReference type="ARBA" id="ARBA00023012"/>
    </source>
</evidence>
<keyword evidence="8" id="KW-1133">Transmembrane helix</keyword>
<feature type="compositionally biased region" description="Low complexity" evidence="7">
    <location>
        <begin position="1"/>
        <end position="21"/>
    </location>
</feature>
<keyword evidence="5" id="KW-0902">Two-component regulatory system</keyword>
<dbReference type="EMBL" id="VCIZ01000008">
    <property type="protein sequence ID" value="TSP11908.1"/>
    <property type="molecule type" value="Genomic_DNA"/>
</dbReference>
<name>A0ABY3ELR9_9BURK</name>
<accession>A0ABY3ELR9</accession>
<proteinExistence type="predicted"/>
<evidence type="ECO:0000256" key="2">
    <source>
        <dbReference type="ARBA" id="ARBA00012438"/>
    </source>
</evidence>
<keyword evidence="6" id="KW-0175">Coiled coil</keyword>
<dbReference type="InterPro" id="IPR036890">
    <property type="entry name" value="HATPase_C_sf"/>
</dbReference>
<dbReference type="GO" id="GO:0016301">
    <property type="term" value="F:kinase activity"/>
    <property type="evidence" value="ECO:0007669"/>
    <property type="project" value="UniProtKB-KW"/>
</dbReference>
<reference evidence="10 11" key="1">
    <citation type="submission" date="2019-05" db="EMBL/GenBank/DDBJ databases">
        <title>Whole genome sequence analysis of Cupriavidus campinensis S14E4C strain.</title>
        <authorList>
            <person name="Abbaszade G."/>
            <person name="Szabo A."/>
            <person name="Toumi M."/>
            <person name="Toth E."/>
        </authorList>
    </citation>
    <scope>NUCLEOTIDE SEQUENCE [LARGE SCALE GENOMIC DNA]</scope>
    <source>
        <strain evidence="10 11">S14E4C</strain>
    </source>
</reference>
<dbReference type="InterPro" id="IPR003594">
    <property type="entry name" value="HATPase_dom"/>
</dbReference>
<protein>
    <recommendedName>
        <fullName evidence="2">histidine kinase</fullName>
        <ecNumber evidence="2">2.7.13.3</ecNumber>
    </recommendedName>
</protein>
<evidence type="ECO:0000256" key="4">
    <source>
        <dbReference type="ARBA" id="ARBA00022777"/>
    </source>
</evidence>
<dbReference type="SUPFAM" id="SSF55874">
    <property type="entry name" value="ATPase domain of HSP90 chaperone/DNA topoisomerase II/histidine kinase"/>
    <property type="match status" value="1"/>
</dbReference>
<feature type="transmembrane region" description="Helical" evidence="8">
    <location>
        <begin position="413"/>
        <end position="432"/>
    </location>
</feature>
<keyword evidence="11" id="KW-1185">Reference proteome</keyword>
<evidence type="ECO:0000313" key="10">
    <source>
        <dbReference type="EMBL" id="TSP11908.1"/>
    </source>
</evidence>
<evidence type="ECO:0000259" key="9">
    <source>
        <dbReference type="SMART" id="SM00387"/>
    </source>
</evidence>
<evidence type="ECO:0000256" key="7">
    <source>
        <dbReference type="SAM" id="MobiDB-lite"/>
    </source>
</evidence>
<feature type="transmembrane region" description="Helical" evidence="8">
    <location>
        <begin position="294"/>
        <end position="315"/>
    </location>
</feature>
<keyword evidence="8" id="KW-0812">Transmembrane</keyword>
<dbReference type="InterPro" id="IPR050482">
    <property type="entry name" value="Sensor_HK_TwoCompSys"/>
</dbReference>
<feature type="transmembrane region" description="Helical" evidence="8">
    <location>
        <begin position="351"/>
        <end position="372"/>
    </location>
</feature>
<keyword evidence="4 10" id="KW-0418">Kinase</keyword>
<comment type="catalytic activity">
    <reaction evidence="1">
        <text>ATP + protein L-histidine = ADP + protein N-phospho-L-histidine.</text>
        <dbReference type="EC" id="2.7.13.3"/>
    </reaction>
</comment>
<evidence type="ECO:0000313" key="11">
    <source>
        <dbReference type="Proteomes" id="UP000318943"/>
    </source>
</evidence>
<feature type="coiled-coil region" evidence="6">
    <location>
        <begin position="439"/>
        <end position="473"/>
    </location>
</feature>
<comment type="caution">
    <text evidence="10">The sequence shown here is derived from an EMBL/GenBank/DDBJ whole genome shotgun (WGS) entry which is preliminary data.</text>
</comment>
<feature type="domain" description="Histidine kinase/HSP90-like ATPase" evidence="9">
    <location>
        <begin position="578"/>
        <end position="672"/>
    </location>
</feature>
<organism evidence="10 11">
    <name type="scientific">Cupriavidus campinensis</name>
    <dbReference type="NCBI Taxonomy" id="151783"/>
    <lineage>
        <taxon>Bacteria</taxon>
        <taxon>Pseudomonadati</taxon>
        <taxon>Pseudomonadota</taxon>
        <taxon>Betaproteobacteria</taxon>
        <taxon>Burkholderiales</taxon>
        <taxon>Burkholderiaceae</taxon>
        <taxon>Cupriavidus</taxon>
    </lineage>
</organism>
<dbReference type="PANTHER" id="PTHR24421">
    <property type="entry name" value="NITRATE/NITRITE SENSOR PROTEIN NARX-RELATED"/>
    <property type="match status" value="1"/>
</dbReference>
<evidence type="ECO:0000256" key="6">
    <source>
        <dbReference type="SAM" id="Coils"/>
    </source>
</evidence>
<feature type="transmembrane region" description="Helical" evidence="8">
    <location>
        <begin position="263"/>
        <end position="282"/>
    </location>
</feature>